<evidence type="ECO:0000313" key="3">
    <source>
        <dbReference type="EMBL" id="CAB4753122.1"/>
    </source>
</evidence>
<dbReference type="InterPro" id="IPR010985">
    <property type="entry name" value="Ribbon_hlx_hlx"/>
</dbReference>
<dbReference type="EMBL" id="CAEZYQ010000016">
    <property type="protein sequence ID" value="CAB4753122.1"/>
    <property type="molecule type" value="Genomic_DNA"/>
</dbReference>
<dbReference type="InterPro" id="IPR053853">
    <property type="entry name" value="FitA-like_RHH"/>
</dbReference>
<dbReference type="SUPFAM" id="SSF47598">
    <property type="entry name" value="Ribbon-helix-helix"/>
    <property type="match status" value="1"/>
</dbReference>
<gene>
    <name evidence="3" type="ORF">UFOPK2761_02107</name>
</gene>
<feature type="domain" description="Antitoxin FitA-like ribbon-helix-helix" evidence="2">
    <location>
        <begin position="4"/>
        <end position="39"/>
    </location>
</feature>
<feature type="region of interest" description="Disordered" evidence="1">
    <location>
        <begin position="54"/>
        <end position="75"/>
    </location>
</feature>
<protein>
    <submittedName>
        <fullName evidence="3">Unannotated protein</fullName>
    </submittedName>
</protein>
<name>A0A6J6TZY6_9ZZZZ</name>
<dbReference type="Pfam" id="PF22513">
    <property type="entry name" value="FitA-like_RHH"/>
    <property type="match status" value="1"/>
</dbReference>
<dbReference type="GO" id="GO:0006355">
    <property type="term" value="P:regulation of DNA-templated transcription"/>
    <property type="evidence" value="ECO:0007669"/>
    <property type="project" value="InterPro"/>
</dbReference>
<organism evidence="3">
    <name type="scientific">freshwater metagenome</name>
    <dbReference type="NCBI Taxonomy" id="449393"/>
    <lineage>
        <taxon>unclassified sequences</taxon>
        <taxon>metagenomes</taxon>
        <taxon>ecological metagenomes</taxon>
    </lineage>
</organism>
<dbReference type="AlphaFoldDB" id="A0A6J6TZY6"/>
<evidence type="ECO:0000259" key="2">
    <source>
        <dbReference type="Pfam" id="PF22513"/>
    </source>
</evidence>
<sequence length="75" mass="8328">MTMIQIRHVPEDVHRRLKARAALEGVSLSELALAELRRSLERPTRRELLERVAGRSVETEGPTSAALVEAGRAGR</sequence>
<accession>A0A6J6TZY6</accession>
<proteinExistence type="predicted"/>
<evidence type="ECO:0000256" key="1">
    <source>
        <dbReference type="SAM" id="MobiDB-lite"/>
    </source>
</evidence>
<reference evidence="3" key="1">
    <citation type="submission" date="2020-05" db="EMBL/GenBank/DDBJ databases">
        <authorList>
            <person name="Chiriac C."/>
            <person name="Salcher M."/>
            <person name="Ghai R."/>
            <person name="Kavagutti S V."/>
        </authorList>
    </citation>
    <scope>NUCLEOTIDE SEQUENCE</scope>
</reference>